<dbReference type="EC" id="2.7.13.3" evidence="3"/>
<accession>A0ABT6TPT8</accession>
<dbReference type="InterPro" id="IPR033479">
    <property type="entry name" value="dCache_1"/>
</dbReference>
<dbReference type="InterPro" id="IPR003660">
    <property type="entry name" value="HAMP_dom"/>
</dbReference>
<evidence type="ECO:0000256" key="4">
    <source>
        <dbReference type="ARBA" id="ARBA00022475"/>
    </source>
</evidence>
<evidence type="ECO:0000256" key="6">
    <source>
        <dbReference type="ARBA" id="ARBA00022679"/>
    </source>
</evidence>
<evidence type="ECO:0000313" key="18">
    <source>
        <dbReference type="Proteomes" id="UP001161691"/>
    </source>
</evidence>
<dbReference type="Proteomes" id="UP001161691">
    <property type="component" value="Unassembled WGS sequence"/>
</dbReference>
<dbReference type="SMART" id="SM00304">
    <property type="entry name" value="HAMP"/>
    <property type="match status" value="1"/>
</dbReference>
<dbReference type="Pfam" id="PF02743">
    <property type="entry name" value="dCache_1"/>
    <property type="match status" value="1"/>
</dbReference>
<evidence type="ECO:0000256" key="3">
    <source>
        <dbReference type="ARBA" id="ARBA00012438"/>
    </source>
</evidence>
<dbReference type="GO" id="GO:0004673">
    <property type="term" value="F:protein histidine kinase activity"/>
    <property type="evidence" value="ECO:0007669"/>
    <property type="project" value="UniProtKB-EC"/>
</dbReference>
<evidence type="ECO:0000256" key="7">
    <source>
        <dbReference type="ARBA" id="ARBA00022692"/>
    </source>
</evidence>
<dbReference type="CDD" id="cd06225">
    <property type="entry name" value="HAMP"/>
    <property type="match status" value="1"/>
</dbReference>
<keyword evidence="10" id="KW-0067">ATP-binding</keyword>
<keyword evidence="13 14" id="KW-0472">Membrane</keyword>
<keyword evidence="12" id="KW-0902">Two-component regulatory system</keyword>
<dbReference type="InterPro" id="IPR050640">
    <property type="entry name" value="Bact_2-comp_sensor_kinase"/>
</dbReference>
<dbReference type="SUPFAM" id="SSF55874">
    <property type="entry name" value="ATPase domain of HSP90 chaperone/DNA topoisomerase II/histidine kinase"/>
    <property type="match status" value="1"/>
</dbReference>
<dbReference type="Gene3D" id="6.10.340.10">
    <property type="match status" value="1"/>
</dbReference>
<organism evidence="17 18">
    <name type="scientific">Cohnella hashimotonis</name>
    <dbReference type="NCBI Taxonomy" id="2826895"/>
    <lineage>
        <taxon>Bacteria</taxon>
        <taxon>Bacillati</taxon>
        <taxon>Bacillota</taxon>
        <taxon>Bacilli</taxon>
        <taxon>Bacillales</taxon>
        <taxon>Paenibacillaceae</taxon>
        <taxon>Cohnella</taxon>
    </lineage>
</organism>
<dbReference type="InterPro" id="IPR010559">
    <property type="entry name" value="Sig_transdc_His_kin_internal"/>
</dbReference>
<evidence type="ECO:0000259" key="15">
    <source>
        <dbReference type="PROSITE" id="PS50109"/>
    </source>
</evidence>
<evidence type="ECO:0000256" key="9">
    <source>
        <dbReference type="ARBA" id="ARBA00022777"/>
    </source>
</evidence>
<evidence type="ECO:0000259" key="16">
    <source>
        <dbReference type="PROSITE" id="PS50885"/>
    </source>
</evidence>
<keyword evidence="7 14" id="KW-0812">Transmembrane</keyword>
<evidence type="ECO:0000256" key="2">
    <source>
        <dbReference type="ARBA" id="ARBA00004651"/>
    </source>
</evidence>
<keyword evidence="18" id="KW-1185">Reference proteome</keyword>
<dbReference type="InterPro" id="IPR029151">
    <property type="entry name" value="Sensor-like_sf"/>
</dbReference>
<dbReference type="PROSITE" id="PS50109">
    <property type="entry name" value="HIS_KIN"/>
    <property type="match status" value="1"/>
</dbReference>
<comment type="catalytic activity">
    <reaction evidence="1">
        <text>ATP + protein L-histidine = ADP + protein N-phospho-L-histidine.</text>
        <dbReference type="EC" id="2.7.13.3"/>
    </reaction>
</comment>
<evidence type="ECO:0000256" key="11">
    <source>
        <dbReference type="ARBA" id="ARBA00022989"/>
    </source>
</evidence>
<evidence type="ECO:0000256" key="1">
    <source>
        <dbReference type="ARBA" id="ARBA00000085"/>
    </source>
</evidence>
<evidence type="ECO:0000256" key="5">
    <source>
        <dbReference type="ARBA" id="ARBA00022553"/>
    </source>
</evidence>
<evidence type="ECO:0000256" key="10">
    <source>
        <dbReference type="ARBA" id="ARBA00022840"/>
    </source>
</evidence>
<keyword evidence="8" id="KW-0547">Nucleotide-binding</keyword>
<feature type="transmembrane region" description="Helical" evidence="14">
    <location>
        <begin position="301"/>
        <end position="322"/>
    </location>
</feature>
<name>A0ABT6TPT8_9BACL</name>
<evidence type="ECO:0000256" key="14">
    <source>
        <dbReference type="SAM" id="Phobius"/>
    </source>
</evidence>
<evidence type="ECO:0000256" key="13">
    <source>
        <dbReference type="ARBA" id="ARBA00023136"/>
    </source>
</evidence>
<keyword evidence="5" id="KW-0597">Phosphoprotein</keyword>
<dbReference type="SUPFAM" id="SSF103190">
    <property type="entry name" value="Sensory domain-like"/>
    <property type="match status" value="1"/>
</dbReference>
<protein>
    <recommendedName>
        <fullName evidence="3">histidine kinase</fullName>
        <ecNumber evidence="3">2.7.13.3</ecNumber>
    </recommendedName>
</protein>
<comment type="caution">
    <text evidence="17">The sequence shown here is derived from an EMBL/GenBank/DDBJ whole genome shotgun (WGS) entry which is preliminary data.</text>
</comment>
<feature type="domain" description="Histidine kinase" evidence="15">
    <location>
        <begin position="396"/>
        <end position="592"/>
    </location>
</feature>
<dbReference type="Pfam" id="PF02518">
    <property type="entry name" value="HATPase_c"/>
    <property type="match status" value="1"/>
</dbReference>
<keyword evidence="11 14" id="KW-1133">Transmembrane helix</keyword>
<dbReference type="InterPro" id="IPR005467">
    <property type="entry name" value="His_kinase_dom"/>
</dbReference>
<comment type="subcellular location">
    <subcellularLocation>
        <location evidence="2">Cell membrane</location>
        <topology evidence="2">Multi-pass membrane protein</topology>
    </subcellularLocation>
</comment>
<dbReference type="Gene3D" id="3.30.450.20">
    <property type="entry name" value="PAS domain"/>
    <property type="match status" value="2"/>
</dbReference>
<reference evidence="17" key="1">
    <citation type="submission" date="2023-04" db="EMBL/GenBank/DDBJ databases">
        <title>Comparative genomic analysis of Cohnella hashimotonis sp. nov., isolated from the International Space Station.</title>
        <authorList>
            <person name="Venkateswaran K."/>
            <person name="Simpson A."/>
        </authorList>
    </citation>
    <scope>NUCLEOTIDE SEQUENCE</scope>
    <source>
        <strain evidence="17">F6_2S_P_1</strain>
    </source>
</reference>
<sequence>MSRPVLTQLGRFSIRRQVILLFFLIVVLPFLFIGYFAYSKSVKAIQDVSSFVSMEMMVKNAKVLDNYLDLVDNAQSETMYSREMQELLSLRPSGELEELEITSRLAQYTSLLNRNTHAYTIRIFPIEPSRYPTFTHTIYQDEDIESQAWFRLAREMKSPYWQLFLPQDNPILYKEPILSKIKQLYGLNQSEPLGFVIADIKASTLSEYLAPVKMVDRQQVMLLNENNTIVYHQEAERIGTRLDSPELDDFLRQSAEAASPLTIGGVKYMATYASLTHNDWKVLSLIPVSVLTRPVSGIERISFFFLLFYLAISVFTVAFFTYRFTNPIQKLVKAMRKVEHGETVHNWPQLTRSDEIGWLYMGFDNMVRKIDELVSSAEKEAKDKKELEFQVLTHQINPHFLYNTLEAIRWKAESRQASDISELVRSLGNLLRLSLNDGRELTTVEREIEHVKAYVAIQSARQDTSIRVVYMIDEDILPLPCMRLMLQPLVENAIKHGTRHAGDGEAVKILIRGSLEPNRLQFEIVDNGPGIPEALLGGLLTAETDVPYQRKGVGLRNVHERLALYFGERYGLRIENREEGGTIIGISHPVLEGEPAQRDAI</sequence>
<dbReference type="CDD" id="cd12912">
    <property type="entry name" value="PDC2_MCP_like"/>
    <property type="match status" value="1"/>
</dbReference>
<proteinExistence type="predicted"/>
<evidence type="ECO:0000313" key="17">
    <source>
        <dbReference type="EMBL" id="MDI4648248.1"/>
    </source>
</evidence>
<dbReference type="PANTHER" id="PTHR34220">
    <property type="entry name" value="SENSOR HISTIDINE KINASE YPDA"/>
    <property type="match status" value="1"/>
</dbReference>
<dbReference type="RefSeq" id="WP_282910976.1">
    <property type="nucleotide sequence ID" value="NZ_JAGRPV010000001.1"/>
</dbReference>
<gene>
    <name evidence="17" type="ORF">KB449_25075</name>
</gene>
<evidence type="ECO:0000256" key="8">
    <source>
        <dbReference type="ARBA" id="ARBA00022741"/>
    </source>
</evidence>
<feature type="domain" description="HAMP" evidence="16">
    <location>
        <begin position="322"/>
        <end position="375"/>
    </location>
</feature>
<dbReference type="Pfam" id="PF06580">
    <property type="entry name" value="His_kinase"/>
    <property type="match status" value="1"/>
</dbReference>
<keyword evidence="4" id="KW-1003">Cell membrane</keyword>
<keyword evidence="9 17" id="KW-0418">Kinase</keyword>
<dbReference type="InterPro" id="IPR003594">
    <property type="entry name" value="HATPase_dom"/>
</dbReference>
<dbReference type="InterPro" id="IPR036890">
    <property type="entry name" value="HATPase_C_sf"/>
</dbReference>
<dbReference type="PANTHER" id="PTHR34220:SF7">
    <property type="entry name" value="SENSOR HISTIDINE KINASE YPDA"/>
    <property type="match status" value="1"/>
</dbReference>
<feature type="transmembrane region" description="Helical" evidence="14">
    <location>
        <begin position="18"/>
        <end position="38"/>
    </location>
</feature>
<dbReference type="Gene3D" id="3.30.565.10">
    <property type="entry name" value="Histidine kinase-like ATPase, C-terminal domain"/>
    <property type="match status" value="1"/>
</dbReference>
<dbReference type="Pfam" id="PF00672">
    <property type="entry name" value="HAMP"/>
    <property type="match status" value="1"/>
</dbReference>
<dbReference type="PROSITE" id="PS50885">
    <property type="entry name" value="HAMP"/>
    <property type="match status" value="1"/>
</dbReference>
<evidence type="ECO:0000256" key="12">
    <source>
        <dbReference type="ARBA" id="ARBA00023012"/>
    </source>
</evidence>
<dbReference type="EMBL" id="JAGRPV010000001">
    <property type="protein sequence ID" value="MDI4648248.1"/>
    <property type="molecule type" value="Genomic_DNA"/>
</dbReference>
<dbReference type="SMART" id="SM00387">
    <property type="entry name" value="HATPase_c"/>
    <property type="match status" value="1"/>
</dbReference>
<dbReference type="SUPFAM" id="SSF158472">
    <property type="entry name" value="HAMP domain-like"/>
    <property type="match status" value="1"/>
</dbReference>
<keyword evidence="6 17" id="KW-0808">Transferase</keyword>